<dbReference type="SUPFAM" id="SSF52156">
    <property type="entry name" value="Initiation factor IF2/eIF5b, domain 3"/>
    <property type="match status" value="1"/>
</dbReference>
<protein>
    <submittedName>
        <fullName evidence="7">Translation initiation factor IF-2</fullName>
    </submittedName>
</protein>
<accession>A0A645BQA5</accession>
<keyword evidence="5" id="KW-0342">GTP-binding</keyword>
<dbReference type="InterPro" id="IPR015760">
    <property type="entry name" value="TIF_IF2"/>
</dbReference>
<comment type="caution">
    <text evidence="7">The sequence shown here is derived from an EMBL/GenBank/DDBJ whole genome shotgun (WGS) entry which is preliminary data.</text>
</comment>
<dbReference type="InterPro" id="IPR005225">
    <property type="entry name" value="Small_GTP-bd"/>
</dbReference>
<evidence type="ECO:0000256" key="5">
    <source>
        <dbReference type="ARBA" id="ARBA00023134"/>
    </source>
</evidence>
<dbReference type="SUPFAM" id="SSF52540">
    <property type="entry name" value="P-loop containing nucleoside triphosphate hydrolases"/>
    <property type="match status" value="1"/>
</dbReference>
<feature type="domain" description="Tr-type G" evidence="6">
    <location>
        <begin position="5"/>
        <end position="173"/>
    </location>
</feature>
<dbReference type="FunFam" id="3.40.50.300:FF:000019">
    <property type="entry name" value="Translation initiation factor IF-2"/>
    <property type="match status" value="1"/>
</dbReference>
<dbReference type="PROSITE" id="PS51722">
    <property type="entry name" value="G_TR_2"/>
    <property type="match status" value="1"/>
</dbReference>
<comment type="similarity">
    <text evidence="1">Belongs to the TRAFAC class translation factor GTPase superfamily. Classic translation factor GTPase family. IF-2 subfamily.</text>
</comment>
<dbReference type="FunFam" id="3.40.50.10050:FF:000001">
    <property type="entry name" value="Translation initiation factor IF-2"/>
    <property type="match status" value="1"/>
</dbReference>
<evidence type="ECO:0000256" key="2">
    <source>
        <dbReference type="ARBA" id="ARBA00022540"/>
    </source>
</evidence>
<dbReference type="Pfam" id="PF22042">
    <property type="entry name" value="EF-G_D2"/>
    <property type="match status" value="1"/>
</dbReference>
<dbReference type="Gene3D" id="3.40.50.10050">
    <property type="entry name" value="Translation initiation factor IF- 2, domain 3"/>
    <property type="match status" value="1"/>
</dbReference>
<dbReference type="InterPro" id="IPR000178">
    <property type="entry name" value="TF_IF2_bacterial-like"/>
</dbReference>
<keyword evidence="3" id="KW-0547">Nucleotide-binding</keyword>
<dbReference type="InterPro" id="IPR036925">
    <property type="entry name" value="TIF_IF2_dom3_sf"/>
</dbReference>
<dbReference type="GO" id="GO:0003924">
    <property type="term" value="F:GTPase activity"/>
    <property type="evidence" value="ECO:0007669"/>
    <property type="project" value="InterPro"/>
</dbReference>
<dbReference type="AlphaFoldDB" id="A0A645BQA5"/>
<dbReference type="EMBL" id="VSSQ01021786">
    <property type="protein sequence ID" value="MPM67609.1"/>
    <property type="molecule type" value="Genomic_DNA"/>
</dbReference>
<dbReference type="Gene3D" id="3.40.50.300">
    <property type="entry name" value="P-loop containing nucleotide triphosphate hydrolases"/>
    <property type="match status" value="1"/>
</dbReference>
<proteinExistence type="inferred from homology"/>
<dbReference type="GO" id="GO:0005525">
    <property type="term" value="F:GTP binding"/>
    <property type="evidence" value="ECO:0007669"/>
    <property type="project" value="UniProtKB-KW"/>
</dbReference>
<sequence>MALEKRAPIITIMGHVDHGKTTLLDFIRHSNIAAREAGGITQHIGAYQIDFQGQKLTFIDTPGHAAFNKMRQRGAQITDLVILVVAANDGVMPQTIESIRFIKESKVPFLVAINKMDLPDLHPEVVKSQLAEHEVLVQEYGGDVETVEISAKSGQGVDKLLETVVAMTELANLQADPEAPLEAVVIESTKDKNKGSLARVIVREGTLRLRQELVVDEITGRIRLLTNEKGQALAQAKPGEPAEIIGLTAAPEVGSVIRDASRDYSETIVPEFSKTGALERQFSLSDKDIDWEKVNLDVVLGEKEQIKLIIKADVKGTLEAILQSLDQDSVEVISCGVGQITDQDIELARGGTVVIIAFNISVPSSTKKTAKLAGVKIMEYRIIYHLIEDLQKQMLKLIDSTIDEVVTGEAEVLQVFEMKGEVIAGLRVKTGEIKKNDLLHLKRGDEIIANPVIKSMKHGKDDIDRIGTKNEGGLTFKNKKLDFQVGDTIVAYKKEE</sequence>
<dbReference type="Pfam" id="PF11987">
    <property type="entry name" value="IF-2"/>
    <property type="match status" value="1"/>
</dbReference>
<dbReference type="InterPro" id="IPR027417">
    <property type="entry name" value="P-loop_NTPase"/>
</dbReference>
<dbReference type="InterPro" id="IPR009000">
    <property type="entry name" value="Transl_B-barrel_sf"/>
</dbReference>
<evidence type="ECO:0000256" key="1">
    <source>
        <dbReference type="ARBA" id="ARBA00007733"/>
    </source>
</evidence>
<dbReference type="CDD" id="cd01887">
    <property type="entry name" value="IF2_eIF5B"/>
    <property type="match status" value="1"/>
</dbReference>
<dbReference type="FunFam" id="2.40.30.10:FF:000008">
    <property type="entry name" value="Translation initiation factor IF-2"/>
    <property type="match status" value="1"/>
</dbReference>
<dbReference type="Gene3D" id="2.40.30.10">
    <property type="entry name" value="Translation factors"/>
    <property type="match status" value="2"/>
</dbReference>
<evidence type="ECO:0000256" key="4">
    <source>
        <dbReference type="ARBA" id="ARBA00022917"/>
    </source>
</evidence>
<dbReference type="PANTHER" id="PTHR43381">
    <property type="entry name" value="TRANSLATION INITIATION FACTOR IF-2-RELATED"/>
    <property type="match status" value="1"/>
</dbReference>
<dbReference type="Pfam" id="PF00009">
    <property type="entry name" value="GTP_EFTU"/>
    <property type="match status" value="1"/>
</dbReference>
<dbReference type="PANTHER" id="PTHR43381:SF5">
    <property type="entry name" value="TR-TYPE G DOMAIN-CONTAINING PROTEIN"/>
    <property type="match status" value="1"/>
</dbReference>
<dbReference type="GO" id="GO:0005737">
    <property type="term" value="C:cytoplasm"/>
    <property type="evidence" value="ECO:0007669"/>
    <property type="project" value="TreeGrafter"/>
</dbReference>
<keyword evidence="4" id="KW-0648">Protein biosynthesis</keyword>
<evidence type="ECO:0000313" key="7">
    <source>
        <dbReference type="EMBL" id="MPM67609.1"/>
    </source>
</evidence>
<dbReference type="InterPro" id="IPR053905">
    <property type="entry name" value="EF-G-like_DII"/>
</dbReference>
<dbReference type="InterPro" id="IPR023115">
    <property type="entry name" value="TIF_IF2_dom3"/>
</dbReference>
<dbReference type="NCBIfam" id="TIGR00231">
    <property type="entry name" value="small_GTP"/>
    <property type="match status" value="1"/>
</dbReference>
<keyword evidence="2 7" id="KW-0396">Initiation factor</keyword>
<dbReference type="SUPFAM" id="SSF50447">
    <property type="entry name" value="Translation proteins"/>
    <property type="match status" value="2"/>
</dbReference>
<dbReference type="InterPro" id="IPR000795">
    <property type="entry name" value="T_Tr_GTP-bd_dom"/>
</dbReference>
<name>A0A645BQA5_9ZZZZ</name>
<dbReference type="CDD" id="cd03692">
    <property type="entry name" value="mtIF2_IVc"/>
    <property type="match status" value="1"/>
</dbReference>
<organism evidence="7">
    <name type="scientific">bioreactor metagenome</name>
    <dbReference type="NCBI Taxonomy" id="1076179"/>
    <lineage>
        <taxon>unclassified sequences</taxon>
        <taxon>metagenomes</taxon>
        <taxon>ecological metagenomes</taxon>
    </lineage>
</organism>
<dbReference type="GO" id="GO:0003743">
    <property type="term" value="F:translation initiation factor activity"/>
    <property type="evidence" value="ECO:0007669"/>
    <property type="project" value="UniProtKB-KW"/>
</dbReference>
<dbReference type="NCBIfam" id="TIGR00487">
    <property type="entry name" value="IF-2"/>
    <property type="match status" value="1"/>
</dbReference>
<evidence type="ECO:0000256" key="3">
    <source>
        <dbReference type="ARBA" id="ARBA00022741"/>
    </source>
</evidence>
<reference evidence="7" key="1">
    <citation type="submission" date="2019-08" db="EMBL/GenBank/DDBJ databases">
        <authorList>
            <person name="Kucharzyk K."/>
            <person name="Murdoch R.W."/>
            <person name="Higgins S."/>
            <person name="Loffler F."/>
        </authorList>
    </citation>
    <scope>NUCLEOTIDE SEQUENCE</scope>
</reference>
<gene>
    <name evidence="7" type="primary">infB_30</name>
    <name evidence="7" type="ORF">SDC9_114533</name>
</gene>
<evidence type="ECO:0000259" key="6">
    <source>
        <dbReference type="PROSITE" id="PS51722"/>
    </source>
</evidence>